<feature type="domain" description="Carboxylesterase type B" evidence="4">
    <location>
        <begin position="84"/>
        <end position="233"/>
    </location>
</feature>
<dbReference type="InterPro" id="IPR051093">
    <property type="entry name" value="Neuroligin/BSAL"/>
</dbReference>
<dbReference type="PANTHER" id="PTHR43903">
    <property type="entry name" value="NEUROLIGIN"/>
    <property type="match status" value="1"/>
</dbReference>
<evidence type="ECO:0000313" key="6">
    <source>
        <dbReference type="Proteomes" id="UP001487740"/>
    </source>
</evidence>
<keyword evidence="3" id="KW-0325">Glycoprotein</keyword>
<proteinExistence type="inferred from homology"/>
<protein>
    <recommendedName>
        <fullName evidence="4">Carboxylesterase type B domain-containing protein</fullName>
    </recommendedName>
</protein>
<dbReference type="InterPro" id="IPR019819">
    <property type="entry name" value="Carboxylesterase_B_CS"/>
</dbReference>
<dbReference type="Proteomes" id="UP001487740">
    <property type="component" value="Unassembled WGS sequence"/>
</dbReference>
<dbReference type="InterPro" id="IPR002018">
    <property type="entry name" value="CarbesteraseB"/>
</dbReference>
<comment type="caution">
    <text evidence="5">The sequence shown here is derived from an EMBL/GenBank/DDBJ whole genome shotgun (WGS) entry which is preliminary data.</text>
</comment>
<reference evidence="5 6" key="1">
    <citation type="submission" date="2023-03" db="EMBL/GenBank/DDBJ databases">
        <title>High-quality genome of Scylla paramamosain provides insights in environmental adaptation.</title>
        <authorList>
            <person name="Zhang L."/>
        </authorList>
    </citation>
    <scope>NUCLEOTIDE SEQUENCE [LARGE SCALE GENOMIC DNA]</scope>
    <source>
        <strain evidence="5">LZ_2023a</strain>
        <tissue evidence="5">Muscle</tissue>
    </source>
</reference>
<evidence type="ECO:0000259" key="4">
    <source>
        <dbReference type="Pfam" id="PF00135"/>
    </source>
</evidence>
<feature type="domain" description="Carboxylesterase type B" evidence="4">
    <location>
        <begin position="243"/>
        <end position="471"/>
    </location>
</feature>
<dbReference type="SUPFAM" id="SSF53474">
    <property type="entry name" value="alpha/beta-Hydrolases"/>
    <property type="match status" value="1"/>
</dbReference>
<dbReference type="Gene3D" id="3.40.50.1820">
    <property type="entry name" value="alpha/beta hydrolase"/>
    <property type="match status" value="2"/>
</dbReference>
<dbReference type="EMBL" id="JARAKH010000005">
    <property type="protein sequence ID" value="KAK8403675.1"/>
    <property type="molecule type" value="Genomic_DNA"/>
</dbReference>
<evidence type="ECO:0000256" key="3">
    <source>
        <dbReference type="ARBA" id="ARBA00023180"/>
    </source>
</evidence>
<organism evidence="5 6">
    <name type="scientific">Scylla paramamosain</name>
    <name type="common">Mud crab</name>
    <dbReference type="NCBI Taxonomy" id="85552"/>
    <lineage>
        <taxon>Eukaryota</taxon>
        <taxon>Metazoa</taxon>
        <taxon>Ecdysozoa</taxon>
        <taxon>Arthropoda</taxon>
        <taxon>Crustacea</taxon>
        <taxon>Multicrustacea</taxon>
        <taxon>Malacostraca</taxon>
        <taxon>Eumalacostraca</taxon>
        <taxon>Eucarida</taxon>
        <taxon>Decapoda</taxon>
        <taxon>Pleocyemata</taxon>
        <taxon>Brachyura</taxon>
        <taxon>Eubrachyura</taxon>
        <taxon>Portunoidea</taxon>
        <taxon>Portunidae</taxon>
        <taxon>Portuninae</taxon>
        <taxon>Scylla</taxon>
    </lineage>
</organism>
<keyword evidence="2" id="KW-0732">Signal</keyword>
<dbReference type="AlphaFoldDB" id="A0AAW0UUE1"/>
<evidence type="ECO:0000256" key="1">
    <source>
        <dbReference type="ARBA" id="ARBA00005964"/>
    </source>
</evidence>
<gene>
    <name evidence="5" type="ORF">O3P69_000046</name>
</gene>
<evidence type="ECO:0000256" key="2">
    <source>
        <dbReference type="ARBA" id="ARBA00022729"/>
    </source>
</evidence>
<sequence length="501" mass="55853">MNESLRVLAPEPHQPEWMDDGAMMDIQRPSPPKLLAPSSPATERPQGCFVFPTASSVPLKATRCSVLALVTVVVVVQGALAHDSTIRLRQGNVQGVIRETSTRQIYAYLGIPYAKPPVGNLRFQPPRRHEGWTTTFFATEFGAACPQPFLTGLQMSEDCLTLNVWIPELPRGFRQYPVIVLLEGELFVTSAPSRFPGQDLAASDMIVVSFNYRTNAFGFLSWEDRVLPGNLGTAGPVTRPAMGAASAAYHLVHPRSQGPFQQMILMSGTHLAPWALSRQPRVASRRLSEHLGCGYVSGSSYLLGCLERKDVDQIVKAVERLVEEGNPYYLFAPVVDTFLRPEEQVVPLEPLSAIRESANRRIPLLLGLSENEGSVMLYIKREINYMTFDDLRRYAHEILVPMVTSLHGYGEDAEVVKRMMEYAYPDKARLGETYTLVLEIIELFTDGMFKAPVIKMAEEASRRGLNTHLFVNTFVSRDIYRSYTNISGSSSAYRSPTTRSS</sequence>
<dbReference type="PROSITE" id="PS00941">
    <property type="entry name" value="CARBOXYLESTERASE_B_2"/>
    <property type="match status" value="1"/>
</dbReference>
<comment type="similarity">
    <text evidence="1">Belongs to the type-B carboxylesterase/lipase family.</text>
</comment>
<evidence type="ECO:0000313" key="5">
    <source>
        <dbReference type="EMBL" id="KAK8403675.1"/>
    </source>
</evidence>
<name>A0AAW0UUE1_SCYPA</name>
<dbReference type="Pfam" id="PF00135">
    <property type="entry name" value="COesterase"/>
    <property type="match status" value="2"/>
</dbReference>
<accession>A0AAW0UUE1</accession>
<keyword evidence="6" id="KW-1185">Reference proteome</keyword>
<dbReference type="InterPro" id="IPR029058">
    <property type="entry name" value="AB_hydrolase_fold"/>
</dbReference>